<keyword evidence="5 7" id="KW-1133">Transmembrane helix</keyword>
<dbReference type="PANTHER" id="PTHR10778">
    <property type="entry name" value="SOLUTE CARRIER FAMILY 35 MEMBER B"/>
    <property type="match status" value="1"/>
</dbReference>
<dbReference type="GO" id="GO:0005464">
    <property type="term" value="F:UDP-xylose transmembrane transporter activity"/>
    <property type="evidence" value="ECO:0007669"/>
    <property type="project" value="TreeGrafter"/>
</dbReference>
<feature type="transmembrane region" description="Helical" evidence="7">
    <location>
        <begin position="115"/>
        <end position="135"/>
    </location>
</feature>
<keyword evidence="10" id="KW-1185">Reference proteome</keyword>
<evidence type="ECO:0000256" key="6">
    <source>
        <dbReference type="ARBA" id="ARBA00023136"/>
    </source>
</evidence>
<reference evidence="9 10" key="1">
    <citation type="submission" date="2012-04" db="EMBL/GenBank/DDBJ databases">
        <title>The Genome Sequence of Saprolegnia declina VS20.</title>
        <authorList>
            <consortium name="The Broad Institute Genome Sequencing Platform"/>
            <person name="Russ C."/>
            <person name="Nusbaum C."/>
            <person name="Tyler B."/>
            <person name="van West P."/>
            <person name="Dieguez-Uribeondo J."/>
            <person name="de Bruijn I."/>
            <person name="Tripathy S."/>
            <person name="Jiang R."/>
            <person name="Young S.K."/>
            <person name="Zeng Q."/>
            <person name="Gargeya S."/>
            <person name="Fitzgerald M."/>
            <person name="Haas B."/>
            <person name="Abouelleil A."/>
            <person name="Alvarado L."/>
            <person name="Arachchi H.M."/>
            <person name="Berlin A."/>
            <person name="Chapman S.B."/>
            <person name="Goldberg J."/>
            <person name="Griggs A."/>
            <person name="Gujja S."/>
            <person name="Hansen M."/>
            <person name="Howarth C."/>
            <person name="Imamovic A."/>
            <person name="Larimer J."/>
            <person name="McCowen C."/>
            <person name="Montmayeur A."/>
            <person name="Murphy C."/>
            <person name="Neiman D."/>
            <person name="Pearson M."/>
            <person name="Priest M."/>
            <person name="Roberts A."/>
            <person name="Saif S."/>
            <person name="Shea T."/>
            <person name="Sisk P."/>
            <person name="Sykes S."/>
            <person name="Wortman J."/>
            <person name="Nusbaum C."/>
            <person name="Birren B."/>
        </authorList>
    </citation>
    <scope>NUCLEOTIDE SEQUENCE [LARGE SCALE GENOMIC DNA]</scope>
    <source>
        <strain evidence="9 10">VS20</strain>
    </source>
</reference>
<sequence length="341" mass="36994">MAQRGTVVSLVAVVLAACWVQGASLESMLAIDSTAGTFISVFQFVSVAITSIPTSRRVLPLHVHLGLACLYFGVSQMNSVALTCGVSFPLLNLFRSSTPVASLLVGAACFRKRYMVHQVGGVVLISVGILLTTWMDKPLFGRVTFCSDSQSMLCGYPQLQAIVALLGHWRVGVSLLVTALVLGSFLGHCQNAALRAYTSSSSGDVARESMFYMHVFSLPLMLLSERSTVATRLADWSHGDLWASWALGPIAVPHLLALLSVNLVANYACIRAVYHLASRVSPVSLQVILTFRKACNLVFSVLYFAHSFYLSQWAGTLVVFLGVLLYTDVLRRDERVKVKAA</sequence>
<keyword evidence="4 7" id="KW-0812">Transmembrane</keyword>
<dbReference type="EMBL" id="JH767149">
    <property type="protein sequence ID" value="EQC35985.1"/>
    <property type="molecule type" value="Genomic_DNA"/>
</dbReference>
<organism evidence="9 10">
    <name type="scientific">Saprolegnia diclina (strain VS20)</name>
    <dbReference type="NCBI Taxonomy" id="1156394"/>
    <lineage>
        <taxon>Eukaryota</taxon>
        <taxon>Sar</taxon>
        <taxon>Stramenopiles</taxon>
        <taxon>Oomycota</taxon>
        <taxon>Saprolegniomycetes</taxon>
        <taxon>Saprolegniales</taxon>
        <taxon>Saprolegniaceae</taxon>
        <taxon>Saprolegnia</taxon>
    </lineage>
</organism>
<evidence type="ECO:0000313" key="9">
    <source>
        <dbReference type="EMBL" id="EQC35985.1"/>
    </source>
</evidence>
<keyword evidence="6 7" id="KW-0472">Membrane</keyword>
<dbReference type="InterPro" id="IPR013657">
    <property type="entry name" value="SCL35B1-4/HUT1"/>
</dbReference>
<dbReference type="GO" id="GO:0000139">
    <property type="term" value="C:Golgi membrane"/>
    <property type="evidence" value="ECO:0007669"/>
    <property type="project" value="TreeGrafter"/>
</dbReference>
<evidence type="ECO:0000256" key="3">
    <source>
        <dbReference type="ARBA" id="ARBA00022597"/>
    </source>
</evidence>
<name>T0QQ68_SAPDV</name>
<dbReference type="GO" id="GO:0005462">
    <property type="term" value="F:UDP-N-acetylglucosamine transmembrane transporter activity"/>
    <property type="evidence" value="ECO:0007669"/>
    <property type="project" value="TreeGrafter"/>
</dbReference>
<evidence type="ECO:0000256" key="2">
    <source>
        <dbReference type="ARBA" id="ARBA00022448"/>
    </source>
</evidence>
<proteinExistence type="predicted"/>
<feature type="signal peptide" evidence="8">
    <location>
        <begin position="1"/>
        <end position="25"/>
    </location>
</feature>
<evidence type="ECO:0000256" key="8">
    <source>
        <dbReference type="SAM" id="SignalP"/>
    </source>
</evidence>
<dbReference type="InParanoid" id="T0QQ68"/>
<dbReference type="OrthoDB" id="999962at2759"/>
<feature type="transmembrane region" description="Helical" evidence="7">
    <location>
        <begin position="310"/>
        <end position="329"/>
    </location>
</feature>
<dbReference type="AlphaFoldDB" id="T0QQ68"/>
<dbReference type="eggNOG" id="KOG1583">
    <property type="taxonomic scope" value="Eukaryota"/>
</dbReference>
<evidence type="ECO:0000256" key="4">
    <source>
        <dbReference type="ARBA" id="ARBA00022692"/>
    </source>
</evidence>
<feature type="transmembrane region" description="Helical" evidence="7">
    <location>
        <begin position="169"/>
        <end position="189"/>
    </location>
</feature>
<dbReference type="VEuPathDB" id="FungiDB:SDRG_06727"/>
<dbReference type="PANTHER" id="PTHR10778:SF4">
    <property type="entry name" value="NUCLEOTIDE SUGAR TRANSPORTER SLC35B4"/>
    <property type="match status" value="1"/>
</dbReference>
<accession>T0QQ68</accession>
<dbReference type="Pfam" id="PF08449">
    <property type="entry name" value="UAA"/>
    <property type="match status" value="1"/>
</dbReference>
<feature type="chain" id="PRO_5004583438" description="Sugar phosphate transporter domain-containing protein" evidence="8">
    <location>
        <begin position="26"/>
        <end position="341"/>
    </location>
</feature>
<evidence type="ECO:0000256" key="7">
    <source>
        <dbReference type="SAM" id="Phobius"/>
    </source>
</evidence>
<evidence type="ECO:0000256" key="5">
    <source>
        <dbReference type="ARBA" id="ARBA00022989"/>
    </source>
</evidence>
<keyword evidence="8" id="KW-0732">Signal</keyword>
<dbReference type="OMA" id="NPFTGWH"/>
<evidence type="ECO:0000313" key="10">
    <source>
        <dbReference type="Proteomes" id="UP000030762"/>
    </source>
</evidence>
<keyword evidence="3" id="KW-0762">Sugar transport</keyword>
<dbReference type="Proteomes" id="UP000030762">
    <property type="component" value="Unassembled WGS sequence"/>
</dbReference>
<dbReference type="GO" id="GO:0005789">
    <property type="term" value="C:endoplasmic reticulum membrane"/>
    <property type="evidence" value="ECO:0007669"/>
    <property type="project" value="TreeGrafter"/>
</dbReference>
<evidence type="ECO:0000256" key="1">
    <source>
        <dbReference type="ARBA" id="ARBA00004127"/>
    </source>
</evidence>
<protein>
    <recommendedName>
        <fullName evidence="11">Sugar phosphate transporter domain-containing protein</fullName>
    </recommendedName>
</protein>
<feature type="transmembrane region" description="Helical" evidence="7">
    <location>
        <begin position="65"/>
        <end position="94"/>
    </location>
</feature>
<keyword evidence="2" id="KW-0813">Transport</keyword>
<dbReference type="GeneID" id="19947454"/>
<dbReference type="RefSeq" id="XP_008610747.1">
    <property type="nucleotide sequence ID" value="XM_008612525.1"/>
</dbReference>
<comment type="subcellular location">
    <subcellularLocation>
        <location evidence="1">Endomembrane system</location>
        <topology evidence="1">Multi-pass membrane protein</topology>
    </subcellularLocation>
</comment>
<feature type="transmembrane region" description="Helical" evidence="7">
    <location>
        <begin position="250"/>
        <end position="270"/>
    </location>
</feature>
<evidence type="ECO:0008006" key="11">
    <source>
        <dbReference type="Google" id="ProtNLM"/>
    </source>
</evidence>
<gene>
    <name evidence="9" type="ORF">SDRG_06727</name>
</gene>
<dbReference type="PROSITE" id="PS51257">
    <property type="entry name" value="PROKAR_LIPOPROTEIN"/>
    <property type="match status" value="1"/>
</dbReference>